<name>A0A2M3ZTS1_9DIPT</name>
<organism evidence="2">
    <name type="scientific">Anopheles braziliensis</name>
    <dbReference type="NCBI Taxonomy" id="58242"/>
    <lineage>
        <taxon>Eukaryota</taxon>
        <taxon>Metazoa</taxon>
        <taxon>Ecdysozoa</taxon>
        <taxon>Arthropoda</taxon>
        <taxon>Hexapoda</taxon>
        <taxon>Insecta</taxon>
        <taxon>Pterygota</taxon>
        <taxon>Neoptera</taxon>
        <taxon>Endopterygota</taxon>
        <taxon>Diptera</taxon>
        <taxon>Nematocera</taxon>
        <taxon>Culicoidea</taxon>
        <taxon>Culicidae</taxon>
        <taxon>Anophelinae</taxon>
        <taxon>Anopheles</taxon>
    </lineage>
</organism>
<feature type="region of interest" description="Disordered" evidence="1">
    <location>
        <begin position="50"/>
        <end position="71"/>
    </location>
</feature>
<proteinExistence type="predicted"/>
<evidence type="ECO:0000313" key="2">
    <source>
        <dbReference type="EMBL" id="MBW31964.1"/>
    </source>
</evidence>
<reference evidence="2" key="1">
    <citation type="submission" date="2018-01" db="EMBL/GenBank/DDBJ databases">
        <title>An insight into the sialome of Amazonian anophelines.</title>
        <authorList>
            <person name="Ribeiro J.M."/>
            <person name="Scarpassa V."/>
            <person name="Calvo E."/>
        </authorList>
    </citation>
    <scope>NUCLEOTIDE SEQUENCE</scope>
    <source>
        <tissue evidence="2">Salivary glands</tissue>
    </source>
</reference>
<evidence type="ECO:0000256" key="1">
    <source>
        <dbReference type="SAM" id="MobiDB-lite"/>
    </source>
</evidence>
<sequence>MVENSSSCFLILSPVSGLPAPAVGVALVPPPTVLPSPAADCCCGTDCDEEEVDEDGTIPPPLAAPSSPAFG</sequence>
<accession>A0A2M3ZTS1</accession>
<dbReference type="EMBL" id="GGFM01011213">
    <property type="protein sequence ID" value="MBW31964.1"/>
    <property type="molecule type" value="Transcribed_RNA"/>
</dbReference>
<protein>
    <submittedName>
        <fullName evidence="2">Putative secreted peptide</fullName>
    </submittedName>
</protein>
<dbReference type="AlphaFoldDB" id="A0A2M3ZTS1"/>